<feature type="region of interest" description="Disordered" evidence="1">
    <location>
        <begin position="1"/>
        <end position="30"/>
    </location>
</feature>
<comment type="caution">
    <text evidence="2">The sequence shown here is derived from an EMBL/GenBank/DDBJ whole genome shotgun (WGS) entry which is preliminary data.</text>
</comment>
<proteinExistence type="predicted"/>
<organism evidence="2 3">
    <name type="scientific">Symbiodinium microadriaticum</name>
    <name type="common">Dinoflagellate</name>
    <name type="synonym">Zooxanthella microadriatica</name>
    <dbReference type="NCBI Taxonomy" id="2951"/>
    <lineage>
        <taxon>Eukaryota</taxon>
        <taxon>Sar</taxon>
        <taxon>Alveolata</taxon>
        <taxon>Dinophyceae</taxon>
        <taxon>Suessiales</taxon>
        <taxon>Symbiodiniaceae</taxon>
        <taxon>Symbiodinium</taxon>
    </lineage>
</organism>
<keyword evidence="3" id="KW-1185">Reference proteome</keyword>
<dbReference type="EMBL" id="LSRX01001265">
    <property type="protein sequence ID" value="OLP81605.1"/>
    <property type="molecule type" value="Genomic_DNA"/>
</dbReference>
<dbReference type="Proteomes" id="UP000186817">
    <property type="component" value="Unassembled WGS sequence"/>
</dbReference>
<dbReference type="AlphaFoldDB" id="A0A1Q9CFA7"/>
<evidence type="ECO:0000313" key="3">
    <source>
        <dbReference type="Proteomes" id="UP000186817"/>
    </source>
</evidence>
<sequence>MALKGSLSVEADGRDVLSPEEKEDGAMRRARRKCRGILRQIPRAPTSTGKELQIGKGAGGAEEDSACPSLLVAEAEGIRDKGGGVARHSHGPLLRWQWQGLARPPEGRPMASRGHIICIGISSMLMQFPGFPGHRCDVFHKLCSYTLSDAGLALKMQNSEVVVLLERMRS</sequence>
<protein>
    <submittedName>
        <fullName evidence="2">Uncharacterized protein</fullName>
    </submittedName>
</protein>
<evidence type="ECO:0000313" key="2">
    <source>
        <dbReference type="EMBL" id="OLP81605.1"/>
    </source>
</evidence>
<evidence type="ECO:0000256" key="1">
    <source>
        <dbReference type="SAM" id="MobiDB-lite"/>
    </source>
</evidence>
<feature type="compositionally biased region" description="Basic and acidic residues" evidence="1">
    <location>
        <begin position="11"/>
        <end position="27"/>
    </location>
</feature>
<reference evidence="2 3" key="1">
    <citation type="submission" date="2016-02" db="EMBL/GenBank/DDBJ databases">
        <title>Genome analysis of coral dinoflagellate symbionts highlights evolutionary adaptations to a symbiotic lifestyle.</title>
        <authorList>
            <person name="Aranda M."/>
            <person name="Li Y."/>
            <person name="Liew Y.J."/>
            <person name="Baumgarten S."/>
            <person name="Simakov O."/>
            <person name="Wilson M."/>
            <person name="Piel J."/>
            <person name="Ashoor H."/>
            <person name="Bougouffa S."/>
            <person name="Bajic V.B."/>
            <person name="Ryu T."/>
            <person name="Ravasi T."/>
            <person name="Bayer T."/>
            <person name="Micklem G."/>
            <person name="Kim H."/>
            <person name="Bhak J."/>
            <person name="Lajeunesse T.C."/>
            <person name="Voolstra C.R."/>
        </authorList>
    </citation>
    <scope>NUCLEOTIDE SEQUENCE [LARGE SCALE GENOMIC DNA]</scope>
    <source>
        <strain evidence="2 3">CCMP2467</strain>
    </source>
</reference>
<name>A0A1Q9CFA7_SYMMI</name>
<accession>A0A1Q9CFA7</accession>
<gene>
    <name evidence="2" type="ORF">AK812_SmicGene37839</name>
</gene>